<dbReference type="Pfam" id="PF08263">
    <property type="entry name" value="LRRNT_2"/>
    <property type="match status" value="1"/>
</dbReference>
<reference evidence="4" key="1">
    <citation type="submission" date="2022-12" db="EMBL/GenBank/DDBJ databases">
        <title>Draft genome assemblies for two species of Escallonia (Escalloniales).</title>
        <authorList>
            <person name="Chanderbali A."/>
            <person name="Dervinis C."/>
            <person name="Anghel I."/>
            <person name="Soltis D."/>
            <person name="Soltis P."/>
            <person name="Zapata F."/>
        </authorList>
    </citation>
    <scope>NUCLEOTIDE SEQUENCE</scope>
    <source>
        <strain evidence="4">UCBG92.1500</strain>
        <tissue evidence="4">Leaf</tissue>
    </source>
</reference>
<evidence type="ECO:0000256" key="1">
    <source>
        <dbReference type="ARBA" id="ARBA00022614"/>
    </source>
</evidence>
<gene>
    <name evidence="4" type="ORF">RJ640_017711</name>
</gene>
<name>A0AA88QCR8_9ASTE</name>
<protein>
    <recommendedName>
        <fullName evidence="3">Leucine-rich repeat-containing N-terminal plant-type domain-containing protein</fullName>
    </recommendedName>
</protein>
<proteinExistence type="predicted"/>
<dbReference type="AlphaFoldDB" id="A0AA88QCR8"/>
<comment type="caution">
    <text evidence="4">The sequence shown here is derived from an EMBL/GenBank/DDBJ whole genome shotgun (WGS) entry which is preliminary data.</text>
</comment>
<keyword evidence="2" id="KW-0677">Repeat</keyword>
<feature type="domain" description="Leucine-rich repeat-containing N-terminal plant-type" evidence="3">
    <location>
        <begin position="96"/>
        <end position="126"/>
    </location>
</feature>
<dbReference type="InterPro" id="IPR013210">
    <property type="entry name" value="LRR_N_plant-typ"/>
</dbReference>
<accession>A0AA88QCR8</accession>
<keyword evidence="1" id="KW-0433">Leucine-rich repeat</keyword>
<dbReference type="Proteomes" id="UP001187471">
    <property type="component" value="Unassembled WGS sequence"/>
</dbReference>
<evidence type="ECO:0000313" key="4">
    <source>
        <dbReference type="EMBL" id="KAK2966993.1"/>
    </source>
</evidence>
<dbReference type="EMBL" id="JAVXUO010003066">
    <property type="protein sequence ID" value="KAK2966993.1"/>
    <property type="molecule type" value="Genomic_DNA"/>
</dbReference>
<keyword evidence="5" id="KW-1185">Reference proteome</keyword>
<sequence>MHVLVTKSQTSIEPKNKRLGRRVINGLNEPIKQPPPGFFIDCDIPSIVRKAHTKILTRQLQNLVQFLLANRVLRRNLITTGCVKMSDETEVIGLEKLNKSFQNPPLDWNGDPCLPRQYSWTGVTCSEGSRLGTSSFASQAASSLQQLCEPFGCRMLGQIELLCYAYKVSAWPDRIVEQPIYVDCLAGYSYQVARPSSQSEQTV</sequence>
<evidence type="ECO:0000259" key="3">
    <source>
        <dbReference type="Pfam" id="PF08263"/>
    </source>
</evidence>
<evidence type="ECO:0000256" key="2">
    <source>
        <dbReference type="ARBA" id="ARBA00022737"/>
    </source>
</evidence>
<organism evidence="4 5">
    <name type="scientific">Escallonia rubra</name>
    <dbReference type="NCBI Taxonomy" id="112253"/>
    <lineage>
        <taxon>Eukaryota</taxon>
        <taxon>Viridiplantae</taxon>
        <taxon>Streptophyta</taxon>
        <taxon>Embryophyta</taxon>
        <taxon>Tracheophyta</taxon>
        <taxon>Spermatophyta</taxon>
        <taxon>Magnoliopsida</taxon>
        <taxon>eudicotyledons</taxon>
        <taxon>Gunneridae</taxon>
        <taxon>Pentapetalae</taxon>
        <taxon>asterids</taxon>
        <taxon>campanulids</taxon>
        <taxon>Escalloniales</taxon>
        <taxon>Escalloniaceae</taxon>
        <taxon>Escallonia</taxon>
    </lineage>
</organism>
<evidence type="ECO:0000313" key="5">
    <source>
        <dbReference type="Proteomes" id="UP001187471"/>
    </source>
</evidence>